<gene>
    <name evidence="7" type="ORF">KPZU09_19660</name>
</gene>
<name>A0A919HR21_KLEPN</name>
<reference evidence="7" key="1">
    <citation type="submission" date="2020-10" db="EMBL/GenBank/DDBJ databases">
        <title>Genome Sequence of ESBL Producing Zambian Clinical Strains.</title>
        <authorList>
            <person name="Shawa M."/>
            <person name="Furuta Y."/>
            <person name="Simbotwe M."/>
            <person name="Mulenga E."/>
            <person name="Mubanga M."/>
            <person name="Mulenga G."/>
            <person name="Kaile C."/>
            <person name="Zorigt T."/>
            <person name="Hang'ombe B."/>
            <person name="Higashi H."/>
        </authorList>
    </citation>
    <scope>NUCLEOTIDE SEQUENCE</scope>
    <source>
        <strain evidence="7">Zam_UTH_09</strain>
    </source>
</reference>
<organism evidence="7 8">
    <name type="scientific">Klebsiella pneumoniae</name>
    <dbReference type="NCBI Taxonomy" id="573"/>
    <lineage>
        <taxon>Bacteria</taxon>
        <taxon>Pseudomonadati</taxon>
        <taxon>Pseudomonadota</taxon>
        <taxon>Gammaproteobacteria</taxon>
        <taxon>Enterobacterales</taxon>
        <taxon>Enterobacteriaceae</taxon>
        <taxon>Klebsiella/Raoultella group</taxon>
        <taxon>Klebsiella</taxon>
        <taxon>Klebsiella pneumoniae complex</taxon>
    </lineage>
</organism>
<proteinExistence type="predicted"/>
<dbReference type="Proteomes" id="UP000655094">
    <property type="component" value="Unassembled WGS sequence"/>
</dbReference>
<dbReference type="PANTHER" id="PTHR42718:SF9">
    <property type="entry name" value="MAJOR FACILITATOR SUPERFAMILY MULTIDRUG TRANSPORTER MFSC"/>
    <property type="match status" value="1"/>
</dbReference>
<dbReference type="InterPro" id="IPR036259">
    <property type="entry name" value="MFS_trans_sf"/>
</dbReference>
<sequence>MLRGTPESRSASASQHKLDVGGLLSLIVALVLVNLFISKGHGWGWSSPLSLTMLAGALAAGTIFIRNGMRKGEAALIDFALFRNRAYGAAVLSNFLLNGAIGTMMIASIWLQQGHHLTPLESGMMTLGYLVTVPAMIRVGESCCSAMAPGCR</sequence>
<evidence type="ECO:0000256" key="3">
    <source>
        <dbReference type="ARBA" id="ARBA00022692"/>
    </source>
</evidence>
<evidence type="ECO:0000313" key="8">
    <source>
        <dbReference type="Proteomes" id="UP000655094"/>
    </source>
</evidence>
<keyword evidence="5 6" id="KW-0472">Membrane</keyword>
<dbReference type="SUPFAM" id="SSF103473">
    <property type="entry name" value="MFS general substrate transporter"/>
    <property type="match status" value="1"/>
</dbReference>
<evidence type="ECO:0000256" key="1">
    <source>
        <dbReference type="ARBA" id="ARBA00004141"/>
    </source>
</evidence>
<keyword evidence="4 6" id="KW-1133">Transmembrane helix</keyword>
<evidence type="ECO:0000256" key="5">
    <source>
        <dbReference type="ARBA" id="ARBA00023136"/>
    </source>
</evidence>
<accession>A0A919HR21</accession>
<dbReference type="PANTHER" id="PTHR42718">
    <property type="entry name" value="MAJOR FACILITATOR SUPERFAMILY MULTIDRUG TRANSPORTER MFSC"/>
    <property type="match status" value="1"/>
</dbReference>
<protein>
    <submittedName>
        <fullName evidence="7">Uncharacterized protein</fullName>
    </submittedName>
</protein>
<evidence type="ECO:0000256" key="6">
    <source>
        <dbReference type="SAM" id="Phobius"/>
    </source>
</evidence>
<evidence type="ECO:0000256" key="2">
    <source>
        <dbReference type="ARBA" id="ARBA00022448"/>
    </source>
</evidence>
<dbReference type="GO" id="GO:0016020">
    <property type="term" value="C:membrane"/>
    <property type="evidence" value="ECO:0007669"/>
    <property type="project" value="UniProtKB-SubCell"/>
</dbReference>
<comment type="subcellular location">
    <subcellularLocation>
        <location evidence="1">Membrane</location>
        <topology evidence="1">Multi-pass membrane protein</topology>
    </subcellularLocation>
</comment>
<keyword evidence="3 6" id="KW-0812">Transmembrane</keyword>
<evidence type="ECO:0000256" key="4">
    <source>
        <dbReference type="ARBA" id="ARBA00022989"/>
    </source>
</evidence>
<feature type="transmembrane region" description="Helical" evidence="6">
    <location>
        <begin position="86"/>
        <end position="111"/>
    </location>
</feature>
<feature type="transmembrane region" description="Helical" evidence="6">
    <location>
        <begin position="20"/>
        <end position="37"/>
    </location>
</feature>
<feature type="transmembrane region" description="Helical" evidence="6">
    <location>
        <begin position="43"/>
        <end position="65"/>
    </location>
</feature>
<evidence type="ECO:0000313" key="7">
    <source>
        <dbReference type="EMBL" id="GHK52230.1"/>
    </source>
</evidence>
<comment type="caution">
    <text evidence="7">The sequence shown here is derived from an EMBL/GenBank/DDBJ whole genome shotgun (WGS) entry which is preliminary data.</text>
</comment>
<dbReference type="EMBL" id="BNFF01000001">
    <property type="protein sequence ID" value="GHK52230.1"/>
    <property type="molecule type" value="Genomic_DNA"/>
</dbReference>
<keyword evidence="2" id="KW-0813">Transport</keyword>
<dbReference type="AlphaFoldDB" id="A0A919HR21"/>